<evidence type="ECO:0000313" key="9">
    <source>
        <dbReference type="EMBL" id="SNT41107.1"/>
    </source>
</evidence>
<evidence type="ECO:0000256" key="6">
    <source>
        <dbReference type="ARBA" id="ARBA00023136"/>
    </source>
</evidence>
<comment type="similarity">
    <text evidence="2">Belongs to the UPF0410 family.</text>
</comment>
<comment type="subcellular location">
    <subcellularLocation>
        <location evidence="1">Cell membrane</location>
        <topology evidence="1">Multi-pass membrane protein</topology>
    </subcellularLocation>
</comment>
<evidence type="ECO:0000256" key="2">
    <source>
        <dbReference type="ARBA" id="ARBA00011006"/>
    </source>
</evidence>
<keyword evidence="8" id="KW-0732">Signal</keyword>
<reference evidence="9 10" key="1">
    <citation type="submission" date="2017-06" db="EMBL/GenBank/DDBJ databases">
        <authorList>
            <person name="Kim H.J."/>
            <person name="Triplett B.A."/>
        </authorList>
    </citation>
    <scope>NUCLEOTIDE SEQUENCE [LARGE SCALE GENOMIC DNA]</scope>
    <source>
        <strain evidence="9 10">DSM 29339</strain>
    </source>
</reference>
<dbReference type="RefSeq" id="WP_217898372.1">
    <property type="nucleotide sequence ID" value="NZ_FZOY01000018.1"/>
</dbReference>
<feature type="transmembrane region" description="Helical" evidence="7">
    <location>
        <begin position="64"/>
        <end position="85"/>
    </location>
</feature>
<dbReference type="InterPro" id="IPR007341">
    <property type="entry name" value="Transgly_assoc"/>
</dbReference>
<evidence type="ECO:0000256" key="3">
    <source>
        <dbReference type="ARBA" id="ARBA00022475"/>
    </source>
</evidence>
<dbReference type="AlphaFoldDB" id="A0A239MDM6"/>
<feature type="chain" id="PRO_5013303342" evidence="8">
    <location>
        <begin position="22"/>
        <end position="117"/>
    </location>
</feature>
<dbReference type="PANTHER" id="PTHR33884">
    <property type="entry name" value="UPF0410 PROTEIN YMGE"/>
    <property type="match status" value="1"/>
</dbReference>
<proteinExistence type="inferred from homology"/>
<dbReference type="EMBL" id="FZOY01000018">
    <property type="protein sequence ID" value="SNT41107.1"/>
    <property type="molecule type" value="Genomic_DNA"/>
</dbReference>
<sequence length="117" mass="11687">MKNRLAILLPAVLLHAGPALAQEEAAEAIGTGVGLVIGLLIAIVIGAIVGWLAGLIVKGGGSGFWTNVLVGIGGSILANVLLPLLGISFGSILGTFFAAVVGAVILLLLVRMVRRGA</sequence>
<dbReference type="Pfam" id="PF04226">
    <property type="entry name" value="Transgly_assoc"/>
    <property type="match status" value="1"/>
</dbReference>
<keyword evidence="5 7" id="KW-1133">Transmembrane helix</keyword>
<keyword evidence="4 7" id="KW-0812">Transmembrane</keyword>
<dbReference type="PANTHER" id="PTHR33884:SF3">
    <property type="entry name" value="UPF0410 PROTEIN YMGE"/>
    <property type="match status" value="1"/>
</dbReference>
<protein>
    <submittedName>
        <fullName evidence="9">Uncharacterized membrane protein YeaQ/YmgE, transglycosylase-associated protein family</fullName>
    </submittedName>
</protein>
<organism evidence="9 10">
    <name type="scientific">Tropicimonas sediminicola</name>
    <dbReference type="NCBI Taxonomy" id="1031541"/>
    <lineage>
        <taxon>Bacteria</taxon>
        <taxon>Pseudomonadati</taxon>
        <taxon>Pseudomonadota</taxon>
        <taxon>Alphaproteobacteria</taxon>
        <taxon>Rhodobacterales</taxon>
        <taxon>Roseobacteraceae</taxon>
        <taxon>Tropicimonas</taxon>
    </lineage>
</organism>
<feature type="transmembrane region" description="Helical" evidence="7">
    <location>
        <begin position="31"/>
        <end position="57"/>
    </location>
</feature>
<evidence type="ECO:0000256" key="7">
    <source>
        <dbReference type="SAM" id="Phobius"/>
    </source>
</evidence>
<name>A0A239MDM6_9RHOB</name>
<feature type="transmembrane region" description="Helical" evidence="7">
    <location>
        <begin position="91"/>
        <end position="110"/>
    </location>
</feature>
<evidence type="ECO:0000256" key="1">
    <source>
        <dbReference type="ARBA" id="ARBA00004651"/>
    </source>
</evidence>
<dbReference type="Proteomes" id="UP000198426">
    <property type="component" value="Unassembled WGS sequence"/>
</dbReference>
<dbReference type="GO" id="GO:0005886">
    <property type="term" value="C:plasma membrane"/>
    <property type="evidence" value="ECO:0007669"/>
    <property type="project" value="UniProtKB-SubCell"/>
</dbReference>
<evidence type="ECO:0000313" key="10">
    <source>
        <dbReference type="Proteomes" id="UP000198426"/>
    </source>
</evidence>
<evidence type="ECO:0000256" key="5">
    <source>
        <dbReference type="ARBA" id="ARBA00022989"/>
    </source>
</evidence>
<keyword evidence="3" id="KW-1003">Cell membrane</keyword>
<evidence type="ECO:0000256" key="8">
    <source>
        <dbReference type="SAM" id="SignalP"/>
    </source>
</evidence>
<keyword evidence="10" id="KW-1185">Reference proteome</keyword>
<gene>
    <name evidence="9" type="ORF">SAMN05421757_1185</name>
</gene>
<evidence type="ECO:0000256" key="4">
    <source>
        <dbReference type="ARBA" id="ARBA00022692"/>
    </source>
</evidence>
<accession>A0A239MDM6</accession>
<feature type="signal peptide" evidence="8">
    <location>
        <begin position="1"/>
        <end position="21"/>
    </location>
</feature>
<keyword evidence="6 7" id="KW-0472">Membrane</keyword>